<dbReference type="CDD" id="cd11386">
    <property type="entry name" value="MCP_signal"/>
    <property type="match status" value="1"/>
</dbReference>
<dbReference type="InterPro" id="IPR051310">
    <property type="entry name" value="MCP_chemotaxis"/>
</dbReference>
<keyword evidence="6" id="KW-0812">Transmembrane</keyword>
<dbReference type="Pfam" id="PF00672">
    <property type="entry name" value="HAMP"/>
    <property type="match status" value="1"/>
</dbReference>
<dbReference type="GO" id="GO:0006935">
    <property type="term" value="P:chemotaxis"/>
    <property type="evidence" value="ECO:0007669"/>
    <property type="project" value="TreeGrafter"/>
</dbReference>
<comment type="subcellular location">
    <subcellularLocation>
        <location evidence="1">Membrane</location>
    </subcellularLocation>
</comment>
<dbReference type="Gene3D" id="1.20.120.1530">
    <property type="match status" value="1"/>
</dbReference>
<comment type="similarity">
    <text evidence="4">Belongs to the methyl-accepting chemotaxis (MCP) protein family.</text>
</comment>
<dbReference type="SMART" id="SM00304">
    <property type="entry name" value="HAMP"/>
    <property type="match status" value="3"/>
</dbReference>
<dbReference type="EMBL" id="CP032096">
    <property type="protein sequence ID" value="QBZ82340.1"/>
    <property type="molecule type" value="Genomic_DNA"/>
</dbReference>
<dbReference type="GO" id="GO:0007165">
    <property type="term" value="P:signal transduction"/>
    <property type="evidence" value="ECO:0007669"/>
    <property type="project" value="UniProtKB-KW"/>
</dbReference>
<dbReference type="PANTHER" id="PTHR43531">
    <property type="entry name" value="PROTEIN ICFG"/>
    <property type="match status" value="1"/>
</dbReference>
<dbReference type="Proteomes" id="UP000296201">
    <property type="component" value="Chromosome"/>
</dbReference>
<evidence type="ECO:0000256" key="2">
    <source>
        <dbReference type="ARBA" id="ARBA00022500"/>
    </source>
</evidence>
<dbReference type="RefSeq" id="WP_135795058.1">
    <property type="nucleotide sequence ID" value="NZ_CP032096.1"/>
</dbReference>
<keyword evidence="10" id="KW-1185">Reference proteome</keyword>
<evidence type="ECO:0000259" key="8">
    <source>
        <dbReference type="PROSITE" id="PS50885"/>
    </source>
</evidence>
<dbReference type="InterPro" id="IPR003660">
    <property type="entry name" value="HAMP_dom"/>
</dbReference>
<feature type="domain" description="Methyl-accepting transducer" evidence="7">
    <location>
        <begin position="344"/>
        <end position="573"/>
    </location>
</feature>
<feature type="transmembrane region" description="Helical" evidence="6">
    <location>
        <begin position="80"/>
        <end position="104"/>
    </location>
</feature>
<dbReference type="PROSITE" id="PS50111">
    <property type="entry name" value="CHEMOTAXIS_TRANSDUC_2"/>
    <property type="match status" value="1"/>
</dbReference>
<keyword evidence="2" id="KW-0145">Chemotaxis</keyword>
<evidence type="ECO:0000256" key="1">
    <source>
        <dbReference type="ARBA" id="ARBA00004370"/>
    </source>
</evidence>
<accession>A0A4P7NX69</accession>
<evidence type="ECO:0000313" key="9">
    <source>
        <dbReference type="EMBL" id="QBZ82340.1"/>
    </source>
</evidence>
<dbReference type="PANTHER" id="PTHR43531:SF11">
    <property type="entry name" value="METHYL-ACCEPTING CHEMOTAXIS PROTEIN 3"/>
    <property type="match status" value="1"/>
</dbReference>
<dbReference type="Pfam" id="PF18947">
    <property type="entry name" value="HAMP_2"/>
    <property type="match status" value="1"/>
</dbReference>
<evidence type="ECO:0000256" key="6">
    <source>
        <dbReference type="SAM" id="Phobius"/>
    </source>
</evidence>
<reference evidence="9 10" key="1">
    <citation type="submission" date="2018-08" db="EMBL/GenBank/DDBJ databases">
        <title>Horizontal acquisition of hydrogen conversion ability and other habitat adaptations in Hydrogenovibrio crunogenus strains.</title>
        <authorList>
            <person name="Gonnella G."/>
            <person name="Adam N."/>
            <person name="Perner M."/>
        </authorList>
    </citation>
    <scope>NUCLEOTIDE SEQUENCE [LARGE SCALE GENOMIC DNA]</scope>
    <source>
        <strain evidence="9 10">SP-41</strain>
    </source>
</reference>
<feature type="transmembrane region" description="Helical" evidence="6">
    <location>
        <begin position="12"/>
        <end position="37"/>
    </location>
</feature>
<evidence type="ECO:0000256" key="3">
    <source>
        <dbReference type="ARBA" id="ARBA00023224"/>
    </source>
</evidence>
<evidence type="ECO:0000256" key="4">
    <source>
        <dbReference type="ARBA" id="ARBA00029447"/>
    </source>
</evidence>
<dbReference type="OrthoDB" id="6433966at2"/>
<dbReference type="GO" id="GO:0005886">
    <property type="term" value="C:plasma membrane"/>
    <property type="evidence" value="ECO:0007669"/>
    <property type="project" value="TreeGrafter"/>
</dbReference>
<dbReference type="SMART" id="SM00283">
    <property type="entry name" value="MA"/>
    <property type="match status" value="1"/>
</dbReference>
<evidence type="ECO:0000256" key="5">
    <source>
        <dbReference type="PROSITE-ProRule" id="PRU00284"/>
    </source>
</evidence>
<dbReference type="SUPFAM" id="SSF58104">
    <property type="entry name" value="Methyl-accepting chemotaxis protein (MCP) signaling domain"/>
    <property type="match status" value="2"/>
</dbReference>
<dbReference type="Pfam" id="PF00015">
    <property type="entry name" value="MCPsignal"/>
    <property type="match status" value="1"/>
</dbReference>
<gene>
    <name evidence="9" type="primary">tap_1</name>
    <name evidence="9" type="ORF">GHNINEIG_00368</name>
</gene>
<evidence type="ECO:0000259" key="7">
    <source>
        <dbReference type="PROSITE" id="PS50111"/>
    </source>
</evidence>
<feature type="domain" description="HAMP" evidence="8">
    <location>
        <begin position="287"/>
        <end position="339"/>
    </location>
</feature>
<keyword evidence="6" id="KW-1133">Transmembrane helix</keyword>
<proteinExistence type="inferred from homology"/>
<dbReference type="AlphaFoldDB" id="A0A4P7NX69"/>
<organism evidence="9 10">
    <name type="scientific">Hydrogenovibrio crunogenus</name>
    <dbReference type="NCBI Taxonomy" id="39765"/>
    <lineage>
        <taxon>Bacteria</taxon>
        <taxon>Pseudomonadati</taxon>
        <taxon>Pseudomonadota</taxon>
        <taxon>Gammaproteobacteria</taxon>
        <taxon>Thiotrichales</taxon>
        <taxon>Piscirickettsiaceae</taxon>
        <taxon>Hydrogenovibrio</taxon>
    </lineage>
</organism>
<dbReference type="PROSITE" id="PS50885">
    <property type="entry name" value="HAMP"/>
    <property type="match status" value="2"/>
</dbReference>
<name>A0A4P7NX69_9GAMM</name>
<evidence type="ECO:0000313" key="10">
    <source>
        <dbReference type="Proteomes" id="UP000296201"/>
    </source>
</evidence>
<dbReference type="GO" id="GO:0004888">
    <property type="term" value="F:transmembrane signaling receptor activity"/>
    <property type="evidence" value="ECO:0007669"/>
    <property type="project" value="TreeGrafter"/>
</dbReference>
<dbReference type="FunFam" id="1.10.287.950:FF:000001">
    <property type="entry name" value="Methyl-accepting chemotaxis sensory transducer"/>
    <property type="match status" value="1"/>
</dbReference>
<feature type="domain" description="HAMP" evidence="8">
    <location>
        <begin position="109"/>
        <end position="162"/>
    </location>
</feature>
<protein>
    <submittedName>
        <fullName evidence="9">Methyl-accepting chemotaxis protein IV</fullName>
    </submittedName>
</protein>
<sequence length="601" mass="65999">MKKPTLWSRTKISTLSNLLLVMMAGAGIFFTFAFSLLHHEIFLVQQDWQTLHPLLLNTSAQSTPSEIVQLSHHLTENLAWMSQLTLIFIIAVLIAVGAFFILMYNTLMNKIVRPLKTLEKGILQITSSNDFSKTISIKHPDEVGQVSQSFNQLSQNLKSIFDQINERLAEVADGKFDIRCDVEVYGDLETLKNNVNASIGSVELTMTSLESVSQAIAQGDFSVRMDQNVKGSLRKNVDFAMQQMDQIIDQINQVMRKVNHADYSQRVDIETHGRLTELKTFINQTVDTVSISIQALNQAVDSLHQGNLTHQIETPFKGELNLLKENLNGTTSYLNNTITQVMDCSTDVNSGIEQIAQGNQDLSHRTQGQAASLEEIAAAVEQMTSAITQTADNGQKAQNFSSETLTLTDKAHHVMGESIASMSEIKTASERISTFIELIDSIAFQTNLLALNAAVEAARAGEQGKGFAVVAGEVRSLASKSSDASTEIRTLIEQVVSQVQQGANKLDETNSEFERVTQGIQSVNEIITEISHSAQEQAKGLSQINQAISELDQGVQQNAALVEQTSDSAQNLAELSHSLMLSVSQFKTNTPTALPSIRTDQ</sequence>
<dbReference type="Gene3D" id="1.10.287.950">
    <property type="entry name" value="Methyl-accepting chemotaxis protein"/>
    <property type="match status" value="1"/>
</dbReference>
<keyword evidence="6" id="KW-0472">Membrane</keyword>
<keyword evidence="3 5" id="KW-0807">Transducer</keyword>
<dbReference type="CDD" id="cd06225">
    <property type="entry name" value="HAMP"/>
    <property type="match status" value="1"/>
</dbReference>
<dbReference type="InterPro" id="IPR004089">
    <property type="entry name" value="MCPsignal_dom"/>
</dbReference>